<dbReference type="STRING" id="1129374.AJE_12224"/>
<comment type="caution">
    <text evidence="1">The sequence shown here is derived from an EMBL/GenBank/DDBJ whole genome shotgun (WGS) entry which is preliminary data.</text>
</comment>
<keyword evidence="2" id="KW-1185">Reference proteome</keyword>
<gene>
    <name evidence="1" type="ORF">AJE_12224</name>
</gene>
<organism evidence="1 2">
    <name type="scientific">Alishewanella jeotgali KCTC 22429</name>
    <dbReference type="NCBI Taxonomy" id="1129374"/>
    <lineage>
        <taxon>Bacteria</taxon>
        <taxon>Pseudomonadati</taxon>
        <taxon>Pseudomonadota</taxon>
        <taxon>Gammaproteobacteria</taxon>
        <taxon>Alteromonadales</taxon>
        <taxon>Alteromonadaceae</taxon>
        <taxon>Alishewanella</taxon>
    </lineage>
</organism>
<proteinExistence type="predicted"/>
<sequence length="224" mass="26020">MRIGTKNNPIRLVSESIERPLLVQYCRNTSNEGFDFHDLKDFGEDVYLRNVISNPFLTGQEIKLAIYFFVELEGESGKVFSTTTDLFGFLPANTYGEWFFDKDQDDWRVGIAFGFEESLRSKIIFTNEHGYYPSLVIAASSMGIKVTSHRLIALIRRLHDFGYITVTDITLRNTYEYTPSPKDSEESRARLRHIRLCKGMQRKDLSSRWYTRKKKTNKTGNKQA</sequence>
<protein>
    <submittedName>
        <fullName evidence="1">Uncharacterized protein</fullName>
    </submittedName>
</protein>
<accession>H3ZGE8</accession>
<evidence type="ECO:0000313" key="2">
    <source>
        <dbReference type="Proteomes" id="UP000012046"/>
    </source>
</evidence>
<dbReference type="AlphaFoldDB" id="H3ZGE8"/>
<reference evidence="1 2" key="1">
    <citation type="journal article" date="2012" name="J. Bacteriol.">
        <title>Genome Sequence of Extracellular-Protease-Producing Alishewanella jeotgali Isolated from Traditional Korean Fermented Seafood.</title>
        <authorList>
            <person name="Jung J."/>
            <person name="Chun J."/>
            <person name="Park W."/>
        </authorList>
    </citation>
    <scope>NUCLEOTIDE SEQUENCE [LARGE SCALE GENOMIC DNA]</scope>
    <source>
        <strain evidence="1 2">KCTC 22429</strain>
    </source>
</reference>
<dbReference type="EMBL" id="AHTH01000039">
    <property type="protein sequence ID" value="EHR40468.1"/>
    <property type="molecule type" value="Genomic_DNA"/>
</dbReference>
<dbReference type="RefSeq" id="WP_008951123.1">
    <property type="nucleotide sequence ID" value="NZ_AHTH01000039.1"/>
</dbReference>
<evidence type="ECO:0000313" key="1">
    <source>
        <dbReference type="EMBL" id="EHR40468.1"/>
    </source>
</evidence>
<dbReference type="eggNOG" id="ENOG502ZSC3">
    <property type="taxonomic scope" value="Bacteria"/>
</dbReference>
<dbReference type="Proteomes" id="UP000012046">
    <property type="component" value="Unassembled WGS sequence"/>
</dbReference>
<name>H3ZGE8_9ALTE</name>